<dbReference type="Proteomes" id="UP000298381">
    <property type="component" value="Unassembled WGS sequence"/>
</dbReference>
<protein>
    <submittedName>
        <fullName evidence="4">Response regulator transcription factor</fullName>
    </submittedName>
</protein>
<dbReference type="Pfam" id="PF00072">
    <property type="entry name" value="Response_reg"/>
    <property type="match status" value="1"/>
</dbReference>
<dbReference type="Pfam" id="PF04397">
    <property type="entry name" value="LytTR"/>
    <property type="match status" value="1"/>
</dbReference>
<organism evidence="4 5">
    <name type="scientific">Soehngenia longivitae</name>
    <dbReference type="NCBI Taxonomy" id="2562294"/>
    <lineage>
        <taxon>Bacteria</taxon>
        <taxon>Bacillati</taxon>
        <taxon>Bacillota</taxon>
        <taxon>Tissierellia</taxon>
        <taxon>Tissierellales</taxon>
        <taxon>Tissierellaceae</taxon>
        <taxon>Soehngenia</taxon>
    </lineage>
</organism>
<dbReference type="PANTHER" id="PTHR37299">
    <property type="entry name" value="TRANSCRIPTIONAL REGULATOR-RELATED"/>
    <property type="match status" value="1"/>
</dbReference>
<keyword evidence="1" id="KW-0597">Phosphoprotein</keyword>
<keyword evidence="5" id="KW-1185">Reference proteome</keyword>
<dbReference type="Gene3D" id="2.20.25.10">
    <property type="match status" value="1"/>
</dbReference>
<dbReference type="GO" id="GO:0000156">
    <property type="term" value="F:phosphorelay response regulator activity"/>
    <property type="evidence" value="ECO:0007669"/>
    <property type="project" value="InterPro"/>
</dbReference>
<dbReference type="PROSITE" id="PS50110">
    <property type="entry name" value="RESPONSE_REGULATORY"/>
    <property type="match status" value="1"/>
</dbReference>
<evidence type="ECO:0000259" key="3">
    <source>
        <dbReference type="PROSITE" id="PS50930"/>
    </source>
</evidence>
<evidence type="ECO:0000259" key="2">
    <source>
        <dbReference type="PROSITE" id="PS50110"/>
    </source>
</evidence>
<dbReference type="SMART" id="SM00448">
    <property type="entry name" value="REC"/>
    <property type="match status" value="1"/>
</dbReference>
<accession>A0A4Z0DA31</accession>
<dbReference type="Gene3D" id="2.40.50.40">
    <property type="match status" value="1"/>
</dbReference>
<dbReference type="RefSeq" id="WP_135269950.1">
    <property type="nucleotide sequence ID" value="NZ_SRIB01000001.1"/>
</dbReference>
<proteinExistence type="predicted"/>
<evidence type="ECO:0000256" key="1">
    <source>
        <dbReference type="PROSITE-ProRule" id="PRU00169"/>
    </source>
</evidence>
<evidence type="ECO:0000313" key="5">
    <source>
        <dbReference type="Proteomes" id="UP000298381"/>
    </source>
</evidence>
<dbReference type="InterPro" id="IPR001789">
    <property type="entry name" value="Sig_transdc_resp-reg_receiver"/>
</dbReference>
<feature type="domain" description="HTH LytTR-type" evidence="3">
    <location>
        <begin position="141"/>
        <end position="246"/>
    </location>
</feature>
<gene>
    <name evidence="4" type="ORF">E4100_00965</name>
</gene>
<dbReference type="GO" id="GO:0003677">
    <property type="term" value="F:DNA binding"/>
    <property type="evidence" value="ECO:0007669"/>
    <property type="project" value="InterPro"/>
</dbReference>
<dbReference type="InterPro" id="IPR011006">
    <property type="entry name" value="CheY-like_superfamily"/>
</dbReference>
<evidence type="ECO:0000313" key="4">
    <source>
        <dbReference type="EMBL" id="TFZ41737.1"/>
    </source>
</evidence>
<dbReference type="EMBL" id="SRIB01000001">
    <property type="protein sequence ID" value="TFZ41737.1"/>
    <property type="molecule type" value="Genomic_DNA"/>
</dbReference>
<dbReference type="PROSITE" id="PS50930">
    <property type="entry name" value="HTH_LYTTR"/>
    <property type="match status" value="1"/>
</dbReference>
<dbReference type="InterPro" id="IPR007492">
    <property type="entry name" value="LytTR_DNA-bd_dom"/>
</dbReference>
<dbReference type="PANTHER" id="PTHR37299:SF1">
    <property type="entry name" value="STAGE 0 SPORULATION PROTEIN A HOMOLOG"/>
    <property type="match status" value="1"/>
</dbReference>
<reference evidence="4 5" key="1">
    <citation type="submission" date="2019-03" db="EMBL/GenBank/DDBJ databases">
        <title>Draft genome sequence data and analysis of a Fermenting Bacterium, Soehngenia longevitae strain 1933PT, isolated from petroleum reservoir in Azerbaijan.</title>
        <authorList>
            <person name="Grouzdev D.S."/>
            <person name="Bidzhieva S.K."/>
            <person name="Sokolova D.S."/>
            <person name="Tourova T.P."/>
            <person name="Poltaraus A.B."/>
            <person name="Nazina T.N."/>
        </authorList>
    </citation>
    <scope>NUCLEOTIDE SEQUENCE [LARGE SCALE GENOMIC DNA]</scope>
    <source>
        <strain evidence="4 5">1933P</strain>
    </source>
</reference>
<name>A0A4Z0DA31_9FIRM</name>
<dbReference type="OrthoDB" id="1701771at2"/>
<dbReference type="Gene3D" id="3.40.50.2300">
    <property type="match status" value="1"/>
</dbReference>
<feature type="domain" description="Response regulatory" evidence="2">
    <location>
        <begin position="3"/>
        <end position="117"/>
    </location>
</feature>
<dbReference type="AlphaFoldDB" id="A0A4Z0DA31"/>
<dbReference type="SUPFAM" id="SSF52172">
    <property type="entry name" value="CheY-like"/>
    <property type="match status" value="1"/>
</dbReference>
<comment type="caution">
    <text evidence="4">The sequence shown here is derived from an EMBL/GenBank/DDBJ whole genome shotgun (WGS) entry which is preliminary data.</text>
</comment>
<feature type="modified residue" description="4-aspartylphosphate" evidence="1">
    <location>
        <position position="54"/>
    </location>
</feature>
<sequence length="247" mass="29257">MINVLIADDEFHAREEVKYLLRKYDDFTVIGEANHGMEVLKLNHSLKPDVIFLDIKMPILDGIEVAKIINDLKYKPELIFLTAFDEYAIDSYEFDAIDYLLKPISEERFEKGIQKLRTKFANDINKLKGIEIKNDKENRVISSYKNGVIIPIRYTEILYATIYDRETVLVTKNDEYKINLTLGQLYQLLKDHNFFRTHKSYIVNLDYIKSIEPWFNSTYNVSIEYSNIKIPVSRNYVKEFRDRMNIN</sequence>
<dbReference type="InterPro" id="IPR046947">
    <property type="entry name" value="LytR-like"/>
</dbReference>
<dbReference type="SMART" id="SM00850">
    <property type="entry name" value="LytTR"/>
    <property type="match status" value="1"/>
</dbReference>